<evidence type="ECO:0000313" key="2">
    <source>
        <dbReference type="WBParaSite" id="PgR088_g010_t01"/>
    </source>
</evidence>
<name>A0A915C641_PARUN</name>
<reference evidence="2 3" key="1">
    <citation type="submission" date="2022-11" db="UniProtKB">
        <authorList>
            <consortium name="WormBaseParasite"/>
        </authorList>
    </citation>
    <scope>IDENTIFICATION</scope>
</reference>
<keyword evidence="1" id="KW-1185">Reference proteome</keyword>
<dbReference type="Proteomes" id="UP000887569">
    <property type="component" value="Unplaced"/>
</dbReference>
<proteinExistence type="predicted"/>
<dbReference type="WBParaSite" id="PgR088_g010_t01">
    <property type="protein sequence ID" value="PgR088_g010_t01"/>
    <property type="gene ID" value="PgR088_g010"/>
</dbReference>
<sequence>MSNIPADLSRSELRKILRHMFAWDCKREGIVCTLATLVSSNGIIENQHTTEHTNCDPHSNMPIFPTDLL</sequence>
<accession>A0A915C641</accession>
<organism evidence="1 2">
    <name type="scientific">Parascaris univalens</name>
    <name type="common">Nematode worm</name>
    <dbReference type="NCBI Taxonomy" id="6257"/>
    <lineage>
        <taxon>Eukaryota</taxon>
        <taxon>Metazoa</taxon>
        <taxon>Ecdysozoa</taxon>
        <taxon>Nematoda</taxon>
        <taxon>Chromadorea</taxon>
        <taxon>Rhabditida</taxon>
        <taxon>Spirurina</taxon>
        <taxon>Ascaridomorpha</taxon>
        <taxon>Ascaridoidea</taxon>
        <taxon>Ascarididae</taxon>
        <taxon>Parascaris</taxon>
    </lineage>
</organism>
<dbReference type="WBParaSite" id="PgR088_g010_t02">
    <property type="protein sequence ID" value="PgR088_g010_t02"/>
    <property type="gene ID" value="PgR088_g010"/>
</dbReference>
<evidence type="ECO:0000313" key="3">
    <source>
        <dbReference type="WBParaSite" id="PgR088_g010_t02"/>
    </source>
</evidence>
<protein>
    <submittedName>
        <fullName evidence="2 3">Uncharacterized protein</fullName>
    </submittedName>
</protein>
<dbReference type="AlphaFoldDB" id="A0A915C641"/>
<evidence type="ECO:0000313" key="1">
    <source>
        <dbReference type="Proteomes" id="UP000887569"/>
    </source>
</evidence>